<evidence type="ECO:0000256" key="2">
    <source>
        <dbReference type="ARBA" id="ARBA00022491"/>
    </source>
</evidence>
<dbReference type="GO" id="GO:0005829">
    <property type="term" value="C:cytosol"/>
    <property type="evidence" value="ECO:0007669"/>
    <property type="project" value="TreeGrafter"/>
</dbReference>
<dbReference type="GO" id="GO:0045892">
    <property type="term" value="P:negative regulation of DNA-templated transcription"/>
    <property type="evidence" value="ECO:0007669"/>
    <property type="project" value="TreeGrafter"/>
</dbReference>
<accession>A0A840C1B1</accession>
<dbReference type="InterPro" id="IPR002481">
    <property type="entry name" value="FUR"/>
</dbReference>
<keyword evidence="3 7" id="KW-0862">Zinc</keyword>
<evidence type="ECO:0000256" key="1">
    <source>
        <dbReference type="ARBA" id="ARBA00007957"/>
    </source>
</evidence>
<feature type="binding site" evidence="7">
    <location>
        <position position="186"/>
    </location>
    <ligand>
        <name>Zn(2+)</name>
        <dbReference type="ChEBI" id="CHEBI:29105"/>
    </ligand>
</feature>
<dbReference type="InterPro" id="IPR036390">
    <property type="entry name" value="WH_DNA-bd_sf"/>
</dbReference>
<keyword evidence="5" id="KW-0238">DNA-binding</keyword>
<evidence type="ECO:0000313" key="9">
    <source>
        <dbReference type="EMBL" id="MBB4016766.1"/>
    </source>
</evidence>
<evidence type="ECO:0000256" key="5">
    <source>
        <dbReference type="ARBA" id="ARBA00023125"/>
    </source>
</evidence>
<dbReference type="GO" id="GO:0000976">
    <property type="term" value="F:transcription cis-regulatory region binding"/>
    <property type="evidence" value="ECO:0007669"/>
    <property type="project" value="TreeGrafter"/>
</dbReference>
<dbReference type="GO" id="GO:1900376">
    <property type="term" value="P:regulation of secondary metabolite biosynthetic process"/>
    <property type="evidence" value="ECO:0007669"/>
    <property type="project" value="TreeGrafter"/>
</dbReference>
<reference evidence="9 10" key="1">
    <citation type="submission" date="2020-08" db="EMBL/GenBank/DDBJ databases">
        <title>Genomic Encyclopedia of Type Strains, Phase IV (KMG-IV): sequencing the most valuable type-strain genomes for metagenomic binning, comparative biology and taxonomic classification.</title>
        <authorList>
            <person name="Goeker M."/>
        </authorList>
    </citation>
    <scope>NUCLEOTIDE SEQUENCE [LARGE SCALE GENOMIC DNA]</scope>
    <source>
        <strain evidence="9 10">DSM 103737</strain>
    </source>
</reference>
<protein>
    <submittedName>
        <fullName evidence="9">Fur family zinc uptake transcriptional regulator</fullName>
    </submittedName>
</protein>
<dbReference type="Pfam" id="PF01475">
    <property type="entry name" value="FUR"/>
    <property type="match status" value="1"/>
</dbReference>
<dbReference type="SUPFAM" id="SSF46785">
    <property type="entry name" value="Winged helix' DNA-binding domain"/>
    <property type="match status" value="1"/>
</dbReference>
<dbReference type="GO" id="GO:0008270">
    <property type="term" value="F:zinc ion binding"/>
    <property type="evidence" value="ECO:0007669"/>
    <property type="project" value="TreeGrafter"/>
</dbReference>
<keyword evidence="6" id="KW-0804">Transcription</keyword>
<evidence type="ECO:0000256" key="8">
    <source>
        <dbReference type="PIRSR" id="PIRSR602481-2"/>
    </source>
</evidence>
<keyword evidence="8" id="KW-0408">Iron</keyword>
<feature type="binding site" evidence="7">
    <location>
        <position position="143"/>
    </location>
    <ligand>
        <name>Zn(2+)</name>
        <dbReference type="ChEBI" id="CHEBI:29105"/>
    </ligand>
</feature>
<dbReference type="GO" id="GO:0003700">
    <property type="term" value="F:DNA-binding transcription factor activity"/>
    <property type="evidence" value="ECO:0007669"/>
    <property type="project" value="InterPro"/>
</dbReference>
<feature type="binding site" evidence="7">
    <location>
        <position position="183"/>
    </location>
    <ligand>
        <name>Zn(2+)</name>
        <dbReference type="ChEBI" id="CHEBI:29105"/>
    </ligand>
</feature>
<dbReference type="EMBL" id="JACIEN010000002">
    <property type="protein sequence ID" value="MBB4016766.1"/>
    <property type="molecule type" value="Genomic_DNA"/>
</dbReference>
<gene>
    <name evidence="9" type="ORF">GGR16_001795</name>
</gene>
<dbReference type="InterPro" id="IPR043135">
    <property type="entry name" value="Fur_C"/>
</dbReference>
<dbReference type="PANTHER" id="PTHR33202:SF6">
    <property type="entry name" value="ZINC UPTAKE REGULATION PROTEIN"/>
    <property type="match status" value="1"/>
</dbReference>
<keyword evidence="7" id="KW-0479">Metal-binding</keyword>
<comment type="cofactor">
    <cofactor evidence="8">
        <name>Mn(2+)</name>
        <dbReference type="ChEBI" id="CHEBI:29035"/>
    </cofactor>
    <cofactor evidence="8">
        <name>Fe(2+)</name>
        <dbReference type="ChEBI" id="CHEBI:29033"/>
    </cofactor>
    <text evidence="8">Binds 1 Mn(2+) or Fe(2+) ion per subunit.</text>
</comment>
<evidence type="ECO:0000313" key="10">
    <source>
        <dbReference type="Proteomes" id="UP000577362"/>
    </source>
</evidence>
<comment type="cofactor">
    <cofactor evidence="7">
        <name>Zn(2+)</name>
        <dbReference type="ChEBI" id="CHEBI:29105"/>
    </cofactor>
    <text evidence="7">Binds 1 zinc ion per subunit.</text>
</comment>
<evidence type="ECO:0000256" key="7">
    <source>
        <dbReference type="PIRSR" id="PIRSR602481-1"/>
    </source>
</evidence>
<organism evidence="9 10">
    <name type="scientific">Chelatococcus caeni</name>
    <dbReference type="NCBI Taxonomy" id="1348468"/>
    <lineage>
        <taxon>Bacteria</taxon>
        <taxon>Pseudomonadati</taxon>
        <taxon>Pseudomonadota</taxon>
        <taxon>Alphaproteobacteria</taxon>
        <taxon>Hyphomicrobiales</taxon>
        <taxon>Chelatococcaceae</taxon>
        <taxon>Chelatococcus</taxon>
    </lineage>
</organism>
<dbReference type="AlphaFoldDB" id="A0A840C1B1"/>
<proteinExistence type="inferred from homology"/>
<keyword evidence="10" id="KW-1185">Reference proteome</keyword>
<feature type="binding site" evidence="8">
    <location>
        <position position="131"/>
    </location>
    <ligand>
        <name>Fe cation</name>
        <dbReference type="ChEBI" id="CHEBI:24875"/>
    </ligand>
</feature>
<comment type="caution">
    <text evidence="9">The sequence shown here is derived from an EMBL/GenBank/DDBJ whole genome shotgun (WGS) entry which is preliminary data.</text>
</comment>
<dbReference type="InterPro" id="IPR036388">
    <property type="entry name" value="WH-like_DNA-bd_sf"/>
</dbReference>
<evidence type="ECO:0000256" key="6">
    <source>
        <dbReference type="ARBA" id="ARBA00023163"/>
    </source>
</evidence>
<keyword evidence="2" id="KW-0678">Repressor</keyword>
<name>A0A840C1B1_9HYPH</name>
<feature type="binding site" evidence="7">
    <location>
        <position position="146"/>
    </location>
    <ligand>
        <name>Zn(2+)</name>
        <dbReference type="ChEBI" id="CHEBI:29105"/>
    </ligand>
</feature>
<evidence type="ECO:0000256" key="4">
    <source>
        <dbReference type="ARBA" id="ARBA00023015"/>
    </source>
</evidence>
<evidence type="ECO:0000256" key="3">
    <source>
        <dbReference type="ARBA" id="ARBA00022833"/>
    </source>
</evidence>
<comment type="similarity">
    <text evidence="1">Belongs to the Fur family.</text>
</comment>
<dbReference type="Gene3D" id="1.10.10.10">
    <property type="entry name" value="Winged helix-like DNA-binding domain superfamily/Winged helix DNA-binding domain"/>
    <property type="match status" value="1"/>
</dbReference>
<dbReference type="Gene3D" id="3.30.1490.190">
    <property type="match status" value="1"/>
</dbReference>
<dbReference type="Proteomes" id="UP000577362">
    <property type="component" value="Unassembled WGS sequence"/>
</dbReference>
<sequence length="198" mass="21175">MTAAAGNGHGTDSDTMHEIEAGHDHHHHHGEDGDCAHAAARLKEAPAALDAAEAACRTRGQRLTPIRRAVLETLYATHRPLGAYDLAEALTRQDERRVAPITIYRALDFLLEQGFVHKLETKNAFVACPHHHEPGELVVFLICETCGGVDEASSPEVGAALRRVLTGAAFKPRAQVVEIAGTCAHCRAGAKGESQALT</sequence>
<dbReference type="PANTHER" id="PTHR33202">
    <property type="entry name" value="ZINC UPTAKE REGULATION PROTEIN"/>
    <property type="match status" value="1"/>
</dbReference>
<keyword evidence="4" id="KW-0805">Transcription regulation</keyword>